<accession>A0AAD4FFS1</accession>
<protein>
    <submittedName>
        <fullName evidence="2">Uncharacterized protein</fullName>
    </submittedName>
</protein>
<sequence>MALFRALISTFSFFISIPLSSAKLQETYVGIATDDVQACIQNSDFTRETIILKQNCREAFKYVMDNILNYGQTILSSGLAIVEFVPTVHLILGPSNADIMRIHARYPILSFFLSITNINKTPDRSHNVLHEATYIVPLGLYSFLPVNSPGLNTRLNRLTIWTAHMLSFVDAALLIWRTYDIGKEP</sequence>
<organism evidence="2 3">
    <name type="scientific">Alternaria panax</name>
    <dbReference type="NCBI Taxonomy" id="48097"/>
    <lineage>
        <taxon>Eukaryota</taxon>
        <taxon>Fungi</taxon>
        <taxon>Dikarya</taxon>
        <taxon>Ascomycota</taxon>
        <taxon>Pezizomycotina</taxon>
        <taxon>Dothideomycetes</taxon>
        <taxon>Pleosporomycetidae</taxon>
        <taxon>Pleosporales</taxon>
        <taxon>Pleosporineae</taxon>
        <taxon>Pleosporaceae</taxon>
        <taxon>Alternaria</taxon>
        <taxon>Alternaria sect. Panax</taxon>
    </lineage>
</organism>
<dbReference type="AlphaFoldDB" id="A0AAD4FFS1"/>
<feature type="signal peptide" evidence="1">
    <location>
        <begin position="1"/>
        <end position="22"/>
    </location>
</feature>
<keyword evidence="1" id="KW-0732">Signal</keyword>
<reference evidence="2" key="1">
    <citation type="submission" date="2021-07" db="EMBL/GenBank/DDBJ databases">
        <title>Genome Resource of American Ginseng Black Spot Pathogen Alternaria panax.</title>
        <authorList>
            <person name="Qiu C."/>
            <person name="Wang W."/>
            <person name="Liu Z."/>
        </authorList>
    </citation>
    <scope>NUCLEOTIDE SEQUENCE</scope>
    <source>
        <strain evidence="2">BNCC115425</strain>
    </source>
</reference>
<evidence type="ECO:0000313" key="2">
    <source>
        <dbReference type="EMBL" id="KAG9188826.1"/>
    </source>
</evidence>
<feature type="chain" id="PRO_5041964437" evidence="1">
    <location>
        <begin position="23"/>
        <end position="185"/>
    </location>
</feature>
<dbReference type="EMBL" id="JAANER010000006">
    <property type="protein sequence ID" value="KAG9188826.1"/>
    <property type="molecule type" value="Genomic_DNA"/>
</dbReference>
<evidence type="ECO:0000256" key="1">
    <source>
        <dbReference type="SAM" id="SignalP"/>
    </source>
</evidence>
<keyword evidence="3" id="KW-1185">Reference proteome</keyword>
<dbReference type="Proteomes" id="UP001199106">
    <property type="component" value="Unassembled WGS sequence"/>
</dbReference>
<evidence type="ECO:0000313" key="3">
    <source>
        <dbReference type="Proteomes" id="UP001199106"/>
    </source>
</evidence>
<comment type="caution">
    <text evidence="2">The sequence shown here is derived from an EMBL/GenBank/DDBJ whole genome shotgun (WGS) entry which is preliminary data.</text>
</comment>
<name>A0AAD4FFS1_9PLEO</name>
<proteinExistence type="predicted"/>
<gene>
    <name evidence="2" type="ORF">G6011_07531</name>
</gene>